<dbReference type="SUPFAM" id="SSF102114">
    <property type="entry name" value="Radical SAM enzymes"/>
    <property type="match status" value="1"/>
</dbReference>
<dbReference type="OrthoDB" id="9805215at2"/>
<keyword evidence="18" id="KW-1185">Reference proteome</keyword>
<dbReference type="GO" id="GO:0046872">
    <property type="term" value="F:metal ion binding"/>
    <property type="evidence" value="ECO:0007669"/>
    <property type="project" value="UniProtKB-KW"/>
</dbReference>
<dbReference type="FunFam" id="3.40.50.12160:FF:000004">
    <property type="entry name" value="Threonylcarbamoyladenosine tRNA methylthiotransferase MtaB"/>
    <property type="match status" value="1"/>
</dbReference>
<gene>
    <name evidence="17" type="ORF">DFR28_104214</name>
</gene>
<keyword evidence="9" id="KW-0479">Metal-binding</keyword>
<dbReference type="InParanoid" id="A0A395JH98"/>
<dbReference type="InterPro" id="IPR007197">
    <property type="entry name" value="rSAM"/>
</dbReference>
<evidence type="ECO:0000256" key="4">
    <source>
        <dbReference type="ARBA" id="ARBA00022485"/>
    </source>
</evidence>
<feature type="domain" description="Radical SAM core" evidence="16">
    <location>
        <begin position="183"/>
        <end position="420"/>
    </location>
</feature>
<evidence type="ECO:0000256" key="10">
    <source>
        <dbReference type="ARBA" id="ARBA00023004"/>
    </source>
</evidence>
<comment type="catalytic activity">
    <reaction evidence="13">
        <text>N(6)-L-threonylcarbamoyladenosine(37) in tRNA + (sulfur carrier)-SH + AH2 + 2 S-adenosyl-L-methionine = 2-methylsulfanyl-N(6)-L-threonylcarbamoyladenosine(37) in tRNA + (sulfur carrier)-H + 5'-deoxyadenosine + L-methionine + A + S-adenosyl-L-homocysteine + 2 H(+)</text>
        <dbReference type="Rhea" id="RHEA:37075"/>
        <dbReference type="Rhea" id="RHEA-COMP:10163"/>
        <dbReference type="Rhea" id="RHEA-COMP:11092"/>
        <dbReference type="Rhea" id="RHEA-COMP:14737"/>
        <dbReference type="Rhea" id="RHEA-COMP:14739"/>
        <dbReference type="ChEBI" id="CHEBI:13193"/>
        <dbReference type="ChEBI" id="CHEBI:15378"/>
        <dbReference type="ChEBI" id="CHEBI:17319"/>
        <dbReference type="ChEBI" id="CHEBI:17499"/>
        <dbReference type="ChEBI" id="CHEBI:29917"/>
        <dbReference type="ChEBI" id="CHEBI:57844"/>
        <dbReference type="ChEBI" id="CHEBI:57856"/>
        <dbReference type="ChEBI" id="CHEBI:59789"/>
        <dbReference type="ChEBI" id="CHEBI:64428"/>
        <dbReference type="ChEBI" id="CHEBI:74418"/>
        <dbReference type="ChEBI" id="CHEBI:74420"/>
        <dbReference type="EC" id="2.8.4.5"/>
    </reaction>
</comment>
<evidence type="ECO:0000256" key="1">
    <source>
        <dbReference type="ARBA" id="ARBA00001966"/>
    </source>
</evidence>
<dbReference type="InterPro" id="IPR020612">
    <property type="entry name" value="Methylthiotransferase_CS"/>
</dbReference>
<evidence type="ECO:0000259" key="14">
    <source>
        <dbReference type="PROSITE" id="PS50926"/>
    </source>
</evidence>
<feature type="domain" description="MTTase N-terminal" evidence="15">
    <location>
        <begin position="46"/>
        <end position="158"/>
    </location>
</feature>
<evidence type="ECO:0000256" key="7">
    <source>
        <dbReference type="ARBA" id="ARBA00022691"/>
    </source>
</evidence>
<dbReference type="PROSITE" id="PS51918">
    <property type="entry name" value="RADICAL_SAM"/>
    <property type="match status" value="1"/>
</dbReference>
<dbReference type="NCBIfam" id="TIGR00089">
    <property type="entry name" value="MiaB/RimO family radical SAM methylthiotransferase"/>
    <property type="match status" value="1"/>
</dbReference>
<dbReference type="CDD" id="cd01335">
    <property type="entry name" value="Radical_SAM"/>
    <property type="match status" value="1"/>
</dbReference>
<evidence type="ECO:0000256" key="13">
    <source>
        <dbReference type="ARBA" id="ARBA00051661"/>
    </source>
</evidence>
<evidence type="ECO:0000256" key="8">
    <source>
        <dbReference type="ARBA" id="ARBA00022694"/>
    </source>
</evidence>
<sequence>MASIEIKLDQIGRRGESQPAIATPYAERSHDAAVVSSTPSIAGKTKAVGITTLGCKVNTYESELIAETLKTSDWQVVANTEKADLYLINTCTVTREADRQARQEVRKAIKRNPDALVVVTGCYAQMDPQACAEIPGVDLVLGNDRKLDVHSLLPALDRGELPKVMVGDLDQHVSLPEQLVTGFEAHTRAFVQIQQGCDQGCTFCIIHVARGPSRSLAPSLIKRQVQRLVLNGYPEVVICGVDLGSYGDDFVASDVKFDLVDLLQELLSLEYDPDNPFRIRLSSIDPHHITERLIELWAREPRICAHMHLSLQSGNDLILKRMKRRYSGSQVRERIHALRAAMPELVISADVMVGFPTETEAQYQDTEQMLSDIQVAFPHTFSYSERSGTPAARIPAIKQVPVVERKDRNARLRKAAQPIQSELRASRVGSSAWVLPEKLAKDASLMVCRAEDYLAVLVPANQVQHGKWVKVHYHGVENDYLLANSL</sequence>
<evidence type="ECO:0000259" key="15">
    <source>
        <dbReference type="PROSITE" id="PS51449"/>
    </source>
</evidence>
<dbReference type="PROSITE" id="PS50926">
    <property type="entry name" value="TRAM"/>
    <property type="match status" value="1"/>
</dbReference>
<dbReference type="GO" id="GO:0035598">
    <property type="term" value="F:tRNA (N(6)-L-threonylcarbamoyladenosine(37)-C(2))-methylthiotransferase activity"/>
    <property type="evidence" value="ECO:0007669"/>
    <property type="project" value="UniProtKB-EC"/>
</dbReference>
<evidence type="ECO:0000259" key="16">
    <source>
        <dbReference type="PROSITE" id="PS51918"/>
    </source>
</evidence>
<keyword evidence="6 17" id="KW-0808">Transferase</keyword>
<dbReference type="InterPro" id="IPR023404">
    <property type="entry name" value="rSAM_horseshoe"/>
</dbReference>
<keyword evidence="11" id="KW-0411">Iron-sulfur</keyword>
<evidence type="ECO:0000256" key="5">
    <source>
        <dbReference type="ARBA" id="ARBA00022490"/>
    </source>
</evidence>
<evidence type="ECO:0000256" key="12">
    <source>
        <dbReference type="ARBA" id="ARBA00031213"/>
    </source>
</evidence>
<dbReference type="PROSITE" id="PS51449">
    <property type="entry name" value="MTTASE_N"/>
    <property type="match status" value="1"/>
</dbReference>
<keyword evidence="8" id="KW-0819">tRNA processing</keyword>
<evidence type="ECO:0000256" key="9">
    <source>
        <dbReference type="ARBA" id="ARBA00022723"/>
    </source>
</evidence>
<dbReference type="GO" id="GO:0051539">
    <property type="term" value="F:4 iron, 4 sulfur cluster binding"/>
    <property type="evidence" value="ECO:0007669"/>
    <property type="project" value="UniProtKB-KW"/>
</dbReference>
<dbReference type="AlphaFoldDB" id="A0A395JH98"/>
<dbReference type="RefSeq" id="WP_113955147.1">
    <property type="nucleotide sequence ID" value="NZ_QNRT01000004.1"/>
</dbReference>
<reference evidence="17 18" key="1">
    <citation type="submission" date="2018-06" db="EMBL/GenBank/DDBJ databases">
        <title>Genomic Encyclopedia of Type Strains, Phase IV (KMG-IV): sequencing the most valuable type-strain genomes for metagenomic binning, comparative biology and taxonomic classification.</title>
        <authorList>
            <person name="Goeker M."/>
        </authorList>
    </citation>
    <scope>NUCLEOTIDE SEQUENCE [LARGE SCALE GENOMIC DNA]</scope>
    <source>
        <strain evidence="17 18">DSM 24032</strain>
    </source>
</reference>
<comment type="caution">
    <text evidence="17">The sequence shown here is derived from an EMBL/GenBank/DDBJ whole genome shotgun (WGS) entry which is preliminary data.</text>
</comment>
<comment type="cofactor">
    <cofactor evidence="1">
        <name>[4Fe-4S] cluster</name>
        <dbReference type="ChEBI" id="CHEBI:49883"/>
    </cofactor>
</comment>
<dbReference type="InterPro" id="IPR005839">
    <property type="entry name" value="Methylthiotransferase"/>
</dbReference>
<protein>
    <recommendedName>
        <fullName evidence="3">tRNA (N(6)-L-threonylcarbamoyladenosine(37)-C(2))-methylthiotransferase</fullName>
        <ecNumber evidence="3">2.8.4.5</ecNumber>
    </recommendedName>
    <alternativeName>
        <fullName evidence="12">tRNA-t(6)A37 methylthiotransferase</fullName>
    </alternativeName>
</protein>
<proteinExistence type="predicted"/>
<accession>A0A395JH98</accession>
<evidence type="ECO:0000256" key="2">
    <source>
        <dbReference type="ARBA" id="ARBA00002399"/>
    </source>
</evidence>
<dbReference type="NCBIfam" id="TIGR01579">
    <property type="entry name" value="MiaB-like-C"/>
    <property type="match status" value="1"/>
</dbReference>
<dbReference type="InterPro" id="IPR038135">
    <property type="entry name" value="Methylthiotransferase_N_sf"/>
</dbReference>
<dbReference type="InterPro" id="IPR006467">
    <property type="entry name" value="MiaB-like_bact"/>
</dbReference>
<dbReference type="SFLD" id="SFLDG01061">
    <property type="entry name" value="methylthiotransferase"/>
    <property type="match status" value="1"/>
</dbReference>
<dbReference type="EC" id="2.8.4.5" evidence="3"/>
<dbReference type="PROSITE" id="PS01278">
    <property type="entry name" value="MTTASE_RADICAL"/>
    <property type="match status" value="1"/>
</dbReference>
<evidence type="ECO:0000256" key="3">
    <source>
        <dbReference type="ARBA" id="ARBA00013273"/>
    </source>
</evidence>
<evidence type="ECO:0000313" key="17">
    <source>
        <dbReference type="EMBL" id="RBP49286.1"/>
    </source>
</evidence>
<dbReference type="Proteomes" id="UP000253083">
    <property type="component" value="Unassembled WGS sequence"/>
</dbReference>
<keyword evidence="4" id="KW-0004">4Fe-4S</keyword>
<keyword evidence="5" id="KW-0963">Cytoplasm</keyword>
<dbReference type="EMBL" id="QNRT01000004">
    <property type="protein sequence ID" value="RBP49286.1"/>
    <property type="molecule type" value="Genomic_DNA"/>
</dbReference>
<dbReference type="Pfam" id="PF00919">
    <property type="entry name" value="UPF0004"/>
    <property type="match status" value="1"/>
</dbReference>
<dbReference type="InterPro" id="IPR058240">
    <property type="entry name" value="rSAM_sf"/>
</dbReference>
<evidence type="ECO:0000256" key="11">
    <source>
        <dbReference type="ARBA" id="ARBA00023014"/>
    </source>
</evidence>
<name>A0A395JH98_9GAMM</name>
<dbReference type="Pfam" id="PF04055">
    <property type="entry name" value="Radical_SAM"/>
    <property type="match status" value="1"/>
</dbReference>
<dbReference type="Gene3D" id="3.40.50.12160">
    <property type="entry name" value="Methylthiotransferase, N-terminal domain"/>
    <property type="match status" value="1"/>
</dbReference>
<dbReference type="SFLD" id="SFLDG01082">
    <property type="entry name" value="B12-binding_domain_containing"/>
    <property type="match status" value="1"/>
</dbReference>
<comment type="function">
    <text evidence="2">Catalyzes the methylthiolation of N6-threonylcarbamoyladenosine (t(6)A), leading to the formation of 2-methylthio-N6-threonylcarbamoyladenosine (ms(2)t(6)A) at position 37 in tRNAs that read codons beginning with adenine.</text>
</comment>
<keyword evidence="10" id="KW-0408">Iron</keyword>
<dbReference type="PANTHER" id="PTHR11918">
    <property type="entry name" value="RADICAL SAM PROTEINS"/>
    <property type="match status" value="1"/>
</dbReference>
<dbReference type="PANTHER" id="PTHR11918:SF45">
    <property type="entry name" value="THREONYLCARBAMOYLADENOSINE TRNA METHYLTHIOTRANSFERASE"/>
    <property type="match status" value="1"/>
</dbReference>
<dbReference type="Gene3D" id="3.80.30.20">
    <property type="entry name" value="tm_1862 like domain"/>
    <property type="match status" value="1"/>
</dbReference>
<evidence type="ECO:0000256" key="6">
    <source>
        <dbReference type="ARBA" id="ARBA00022679"/>
    </source>
</evidence>
<dbReference type="InterPro" id="IPR013848">
    <property type="entry name" value="Methylthiotransferase_N"/>
</dbReference>
<evidence type="ECO:0000313" key="18">
    <source>
        <dbReference type="Proteomes" id="UP000253083"/>
    </source>
</evidence>
<dbReference type="InterPro" id="IPR002792">
    <property type="entry name" value="TRAM_dom"/>
</dbReference>
<dbReference type="SFLD" id="SFLDS00029">
    <property type="entry name" value="Radical_SAM"/>
    <property type="match status" value="1"/>
</dbReference>
<feature type="domain" description="TRAM" evidence="14">
    <location>
        <begin position="425"/>
        <end position="486"/>
    </location>
</feature>
<dbReference type="InterPro" id="IPR006638">
    <property type="entry name" value="Elp3/MiaA/NifB-like_rSAM"/>
</dbReference>
<organism evidence="17 18">
    <name type="scientific">Arenicella xantha</name>
    <dbReference type="NCBI Taxonomy" id="644221"/>
    <lineage>
        <taxon>Bacteria</taxon>
        <taxon>Pseudomonadati</taxon>
        <taxon>Pseudomonadota</taxon>
        <taxon>Gammaproteobacteria</taxon>
        <taxon>Arenicellales</taxon>
        <taxon>Arenicellaceae</taxon>
        <taxon>Arenicella</taxon>
    </lineage>
</organism>
<dbReference type="SMART" id="SM00729">
    <property type="entry name" value="Elp3"/>
    <property type="match status" value="1"/>
</dbReference>
<keyword evidence="7" id="KW-0949">S-adenosyl-L-methionine</keyword>